<comment type="function">
    <text evidence="16">Component of the ubiquinol-cytochrome c reductase complex (complex III or cytochrome b-c1 complex) that is part of the mitochondrial respiratory chain. The b-c1 complex mediates electron transfer from ubiquinol to cytochrome c. Contributes to the generation of a proton gradient across the mitochondrial membrane that is then used for ATP synthesis.</text>
</comment>
<evidence type="ECO:0000256" key="3">
    <source>
        <dbReference type="ARBA" id="ARBA00022448"/>
    </source>
</evidence>
<dbReference type="Gene3D" id="1.20.810.10">
    <property type="entry name" value="Cytochrome Bc1 Complex, Chain C"/>
    <property type="match status" value="1"/>
</dbReference>
<dbReference type="InterPro" id="IPR048260">
    <property type="entry name" value="Cytochrome_b_C_euk/bac"/>
</dbReference>
<evidence type="ECO:0000256" key="15">
    <source>
        <dbReference type="PIRSR" id="PIRSR038885-2"/>
    </source>
</evidence>
<reference evidence="19" key="1">
    <citation type="journal article" date="2015" name="Genome Biol. Evol.">
        <title>Massive and widespread organelle genomic expansion in the green algal genus Dunaliella.</title>
        <authorList>
            <person name="Del Vasto M."/>
            <person name="Figueroa-Martinez F."/>
            <person name="Featherston J."/>
            <person name="Gonzalez M.A."/>
            <person name="Reyes-Prieto A."/>
            <person name="Durand P.M."/>
            <person name="Smith D.R."/>
        </authorList>
    </citation>
    <scope>NUCLEOTIDE SEQUENCE</scope>
    <source>
        <strain evidence="19">CCM-UDEC 002</strain>
    </source>
</reference>
<dbReference type="GO" id="GO:0016491">
    <property type="term" value="F:oxidoreductase activity"/>
    <property type="evidence" value="ECO:0007669"/>
    <property type="project" value="UniProtKB-UniRule"/>
</dbReference>
<feature type="transmembrane region" description="Helical" evidence="16">
    <location>
        <begin position="182"/>
        <end position="201"/>
    </location>
</feature>
<keyword evidence="5 16" id="KW-0679">Respiratory chain</keyword>
<evidence type="ECO:0000256" key="13">
    <source>
        <dbReference type="ARBA" id="ARBA00023136"/>
    </source>
</evidence>
<dbReference type="SUPFAM" id="SSF81342">
    <property type="entry name" value="Transmembrane di-heme cytochromes"/>
    <property type="match status" value="1"/>
</dbReference>
<dbReference type="GO" id="GO:0045275">
    <property type="term" value="C:respiratory chain complex III"/>
    <property type="evidence" value="ECO:0007669"/>
    <property type="project" value="InterPro"/>
</dbReference>
<comment type="similarity">
    <text evidence="16">Belongs to the cytochrome b family.</text>
</comment>
<dbReference type="PANTHER" id="PTHR19271">
    <property type="entry name" value="CYTOCHROME B"/>
    <property type="match status" value="1"/>
</dbReference>
<geneLocation type="mitochondrion" evidence="19"/>
<feature type="transmembrane region" description="Helical" evidence="16">
    <location>
        <begin position="289"/>
        <end position="313"/>
    </location>
</feature>
<feature type="domain" description="Cytochrome b/b6 N-terminal region profile" evidence="17">
    <location>
        <begin position="1"/>
        <end position="210"/>
    </location>
</feature>
<dbReference type="InterPro" id="IPR005797">
    <property type="entry name" value="Cyt_b/b6_N"/>
</dbReference>
<feature type="transmembrane region" description="Helical" evidence="16">
    <location>
        <begin position="230"/>
        <end position="247"/>
    </location>
</feature>
<comment type="cofactor">
    <cofactor evidence="15">
        <name>heme</name>
        <dbReference type="ChEBI" id="CHEBI:30413"/>
    </cofactor>
    <text evidence="15">Binds 2 heme groups non-covalently.</text>
</comment>
<evidence type="ECO:0000256" key="5">
    <source>
        <dbReference type="ARBA" id="ARBA00022660"/>
    </source>
</evidence>
<organism evidence="19">
    <name type="scientific">Dunaliella viridis</name>
    <dbReference type="NCBI Taxonomy" id="140095"/>
    <lineage>
        <taxon>Eukaryota</taxon>
        <taxon>Viridiplantae</taxon>
        <taxon>Chlorophyta</taxon>
        <taxon>core chlorophytes</taxon>
        <taxon>Chlorophyceae</taxon>
        <taxon>CS clade</taxon>
        <taxon>Chlamydomonadales</taxon>
        <taxon>Dunaliellaceae</taxon>
        <taxon>Dunaliella</taxon>
    </lineage>
</organism>
<feature type="transmembrane region" description="Helical" evidence="16">
    <location>
        <begin position="77"/>
        <end position="97"/>
    </location>
</feature>
<feature type="transmembrane region" description="Helical" evidence="16">
    <location>
        <begin position="112"/>
        <end position="134"/>
    </location>
</feature>
<evidence type="ECO:0000256" key="10">
    <source>
        <dbReference type="ARBA" id="ARBA00022989"/>
    </source>
</evidence>
<keyword evidence="7 15" id="KW-0479">Metal-binding</keyword>
<dbReference type="InterPro" id="IPR036150">
    <property type="entry name" value="Cyt_b/b6_C_sf"/>
</dbReference>
<keyword evidence="6 16" id="KW-0812">Transmembrane</keyword>
<comment type="cofactor">
    <cofactor evidence="16">
        <name>heme b</name>
        <dbReference type="ChEBI" id="CHEBI:60344"/>
    </cofactor>
    <text evidence="16">Binds 2 heme groups non-covalently.</text>
</comment>
<protein>
    <recommendedName>
        <fullName evidence="2 16">Cytochrome b</fullName>
    </recommendedName>
</protein>
<keyword evidence="3 16" id="KW-0813">Transport</keyword>
<dbReference type="InterPro" id="IPR048259">
    <property type="entry name" value="Cytochrome_b_N_euk/bac"/>
</dbReference>
<feature type="transmembrane region" description="Helical" evidence="16">
    <location>
        <begin position="347"/>
        <end position="370"/>
    </location>
</feature>
<dbReference type="AlphaFoldDB" id="A0A0C5C0N9"/>
<dbReference type="PIRSF" id="PIRSF038885">
    <property type="entry name" value="COB"/>
    <property type="match status" value="1"/>
</dbReference>
<dbReference type="CDD" id="cd00284">
    <property type="entry name" value="Cytochrome_b_N"/>
    <property type="match status" value="1"/>
</dbReference>
<dbReference type="CDD" id="cd00290">
    <property type="entry name" value="cytochrome_b_C"/>
    <property type="match status" value="1"/>
</dbReference>
<dbReference type="InterPro" id="IPR027387">
    <property type="entry name" value="Cytb/b6-like_sf"/>
</dbReference>
<evidence type="ECO:0000256" key="7">
    <source>
        <dbReference type="ARBA" id="ARBA00022723"/>
    </source>
</evidence>
<dbReference type="GO" id="GO:0005743">
    <property type="term" value="C:mitochondrial inner membrane"/>
    <property type="evidence" value="ECO:0007669"/>
    <property type="project" value="UniProtKB-SubCell"/>
</dbReference>
<keyword evidence="4 15" id="KW-0349">Heme</keyword>
<evidence type="ECO:0000256" key="11">
    <source>
        <dbReference type="ARBA" id="ARBA00023004"/>
    </source>
</evidence>
<keyword evidence="13 16" id="KW-0472">Membrane</keyword>
<dbReference type="PROSITE" id="PS51002">
    <property type="entry name" value="CYTB_NTER"/>
    <property type="match status" value="1"/>
</dbReference>
<dbReference type="InterPro" id="IPR005798">
    <property type="entry name" value="Cyt_b/b6_C"/>
</dbReference>
<feature type="binding site" description="axial binding residue" evidence="15">
    <location>
        <position position="82"/>
    </location>
    <ligand>
        <name>heme b</name>
        <dbReference type="ChEBI" id="CHEBI:60344"/>
        <label>b562</label>
    </ligand>
    <ligandPart>
        <name>Fe</name>
        <dbReference type="ChEBI" id="CHEBI:18248"/>
    </ligandPart>
</feature>
<feature type="binding site" description="axial binding residue" evidence="15">
    <location>
        <position position="96"/>
    </location>
    <ligand>
        <name>heme b</name>
        <dbReference type="ChEBI" id="CHEBI:60344"/>
        <label>b566</label>
    </ligand>
    <ligandPart>
        <name>Fe</name>
        <dbReference type="ChEBI" id="CHEBI:18248"/>
    </ligandPart>
</feature>
<evidence type="ECO:0000256" key="12">
    <source>
        <dbReference type="ARBA" id="ARBA00023128"/>
    </source>
</evidence>
<feature type="binding site" evidence="14">
    <location>
        <position position="202"/>
    </location>
    <ligand>
        <name>a ubiquinone</name>
        <dbReference type="ChEBI" id="CHEBI:16389"/>
    </ligand>
</feature>
<dbReference type="PANTHER" id="PTHR19271:SF16">
    <property type="entry name" value="CYTOCHROME B"/>
    <property type="match status" value="1"/>
</dbReference>
<keyword evidence="8" id="KW-0999">Mitochondrion inner membrane</keyword>
<proteinExistence type="inferred from homology"/>
<evidence type="ECO:0000256" key="2">
    <source>
        <dbReference type="ARBA" id="ARBA00013531"/>
    </source>
</evidence>
<dbReference type="InterPro" id="IPR016174">
    <property type="entry name" value="Di-haem_cyt_TM"/>
</dbReference>
<dbReference type="GeneID" id="23631509"/>
<keyword evidence="11 15" id="KW-0408">Iron</keyword>
<feature type="transmembrane region" description="Helical" evidence="16">
    <location>
        <begin position="28"/>
        <end position="56"/>
    </location>
</feature>
<accession>A0A0C5C0N9</accession>
<dbReference type="Pfam" id="PF00032">
    <property type="entry name" value="Cytochrom_B_C"/>
    <property type="match status" value="1"/>
</dbReference>
<dbReference type="InterPro" id="IPR030689">
    <property type="entry name" value="Cytochrome_b"/>
</dbReference>
<evidence type="ECO:0000256" key="1">
    <source>
        <dbReference type="ARBA" id="ARBA00004448"/>
    </source>
</evidence>
<evidence type="ECO:0000259" key="18">
    <source>
        <dbReference type="PROSITE" id="PS51003"/>
    </source>
</evidence>
<name>A0A0C5C0N9_9CHLO</name>
<feature type="binding site" description="axial binding residue" evidence="15">
    <location>
        <position position="197"/>
    </location>
    <ligand>
        <name>heme b</name>
        <dbReference type="ChEBI" id="CHEBI:60344"/>
        <label>b566</label>
    </ligand>
    <ligandPart>
        <name>Fe</name>
        <dbReference type="ChEBI" id="CHEBI:18248"/>
    </ligandPart>
</feature>
<sequence length="396" mass="43861">MRFINKLGPLKVLNNHLSVYPTPINLSYAYNFGSLAGVVLASQIVTGILLAMHYVGHVDLAFNSVVHLMNDVPSGMILRYAHANGASLFFIVVYIHILRGIYYSSGNQPREAVWITGVVILLVMVLTAFIGYVLPWGQMSFWGATVITSLATVIPVVGKTILSFLWGGFSVDNPTLNRFYSLHYTLPFVLAGLSIFHIAALHQYGSTNPLGVNTSTSTIPFGSYFASKDLLGLLIMLFVFACLVFFYPEALGHPDNLIPANPYSTPQHIVPEWYFLWFYAILRSIPNKAMGVICILLAFVALIAMPFISTMHIGSPKFRVLSERLFFFFVADIALLTYIGQTEIADTTIFVGQVCTVFLFLYLVVVYPFLSTFESYLYLNAVNLAGHPTGARSQVS</sequence>
<evidence type="ECO:0000256" key="6">
    <source>
        <dbReference type="ARBA" id="ARBA00022692"/>
    </source>
</evidence>
<dbReference type="GO" id="GO:0046872">
    <property type="term" value="F:metal ion binding"/>
    <property type="evidence" value="ECO:0007669"/>
    <property type="project" value="UniProtKB-UniRule"/>
</dbReference>
<dbReference type="Pfam" id="PF00033">
    <property type="entry name" value="Cytochrome_B"/>
    <property type="match status" value="1"/>
</dbReference>
<dbReference type="PROSITE" id="PS51003">
    <property type="entry name" value="CYTB_CTER"/>
    <property type="match status" value="1"/>
</dbReference>
<evidence type="ECO:0000256" key="16">
    <source>
        <dbReference type="RuleBase" id="RU362117"/>
    </source>
</evidence>
<evidence type="ECO:0000256" key="9">
    <source>
        <dbReference type="ARBA" id="ARBA00022982"/>
    </source>
</evidence>
<evidence type="ECO:0000256" key="14">
    <source>
        <dbReference type="PIRSR" id="PIRSR038885-1"/>
    </source>
</evidence>
<evidence type="ECO:0000256" key="8">
    <source>
        <dbReference type="ARBA" id="ARBA00022792"/>
    </source>
</evidence>
<dbReference type="RefSeq" id="YP_009123590.1">
    <property type="nucleotide sequence ID" value="NC_026571.1"/>
</dbReference>
<evidence type="ECO:0000259" key="17">
    <source>
        <dbReference type="PROSITE" id="PS51002"/>
    </source>
</evidence>
<keyword evidence="12 16" id="KW-0496">Mitochondrion</keyword>
<dbReference type="GO" id="GO:0006122">
    <property type="term" value="P:mitochondrial electron transport, ubiquinol to cytochrome c"/>
    <property type="evidence" value="ECO:0007669"/>
    <property type="project" value="TreeGrafter"/>
</dbReference>
<dbReference type="SUPFAM" id="SSF81648">
    <property type="entry name" value="a domain/subunit of cytochrome bc1 complex (Ubiquinol-cytochrome c reductase)"/>
    <property type="match status" value="1"/>
</dbReference>
<feature type="binding site" description="axial binding residue" evidence="15">
    <location>
        <position position="183"/>
    </location>
    <ligand>
        <name>heme b</name>
        <dbReference type="ChEBI" id="CHEBI:60344"/>
        <label>b562</label>
    </ligand>
    <ligandPart>
        <name>Fe</name>
        <dbReference type="ChEBI" id="CHEBI:18248"/>
    </ligandPart>
</feature>
<feature type="transmembrane region" description="Helical" evidence="16">
    <location>
        <begin position="141"/>
        <end position="162"/>
    </location>
</feature>
<evidence type="ECO:0000256" key="4">
    <source>
        <dbReference type="ARBA" id="ARBA00022617"/>
    </source>
</evidence>
<evidence type="ECO:0000313" key="19">
    <source>
        <dbReference type="EMBL" id="AJN90451.1"/>
    </source>
</evidence>
<feature type="transmembrane region" description="Helical" evidence="16">
    <location>
        <begin position="325"/>
        <end position="341"/>
    </location>
</feature>
<gene>
    <name evidence="19" type="primary">cob</name>
</gene>
<dbReference type="GO" id="GO:0008121">
    <property type="term" value="F:quinol-cytochrome-c reductase activity"/>
    <property type="evidence" value="ECO:0007669"/>
    <property type="project" value="InterPro"/>
</dbReference>
<feature type="domain" description="Cytochrome b/b6 C-terminal region profile" evidence="18">
    <location>
        <begin position="211"/>
        <end position="381"/>
    </location>
</feature>
<comment type="subcellular location">
    <subcellularLocation>
        <location evidence="1">Mitochondrion inner membrane</location>
        <topology evidence="1">Multi-pass membrane protein</topology>
    </subcellularLocation>
</comment>
<dbReference type="EMBL" id="KP691602">
    <property type="protein sequence ID" value="AJN90451.1"/>
    <property type="molecule type" value="Genomic_DNA"/>
</dbReference>
<keyword evidence="10 16" id="KW-1133">Transmembrane helix</keyword>
<keyword evidence="9 16" id="KW-0249">Electron transport</keyword>